<dbReference type="Gene3D" id="3.80.10.10">
    <property type="entry name" value="Ribonuclease Inhibitor"/>
    <property type="match status" value="2"/>
</dbReference>
<keyword evidence="3 9" id="KW-0812">Transmembrane</keyword>
<dbReference type="GO" id="GO:0005524">
    <property type="term" value="F:ATP binding"/>
    <property type="evidence" value="ECO:0007669"/>
    <property type="project" value="InterPro"/>
</dbReference>
<dbReference type="PANTHER" id="PTHR48007:SF29">
    <property type="entry name" value="POLLEN RECEPTOR-LIKE KINASE 3"/>
    <property type="match status" value="1"/>
</dbReference>
<dbReference type="InterPro" id="IPR000719">
    <property type="entry name" value="Prot_kinase_dom"/>
</dbReference>
<evidence type="ECO:0000256" key="2">
    <source>
        <dbReference type="ARBA" id="ARBA00022614"/>
    </source>
</evidence>
<evidence type="ECO:0000256" key="5">
    <source>
        <dbReference type="ARBA" id="ARBA00022737"/>
    </source>
</evidence>
<keyword evidence="5" id="KW-0677">Repeat</keyword>
<sequence length="645" mass="70168">MAVAHSHSGPFFFFFFFTVFFNILPVTFPGSESEALLKFKKSLHNPPALSPWEPGSTPCAKNKKWNGVICEHGIVTGVHLGDLGLSGDIDVQALLELPGLRTLSLINNSFSGFIPEFNRLGALKALYLTGNQYSGPIAANFFETMQSLKKVWLSNNKFSGEIPSSLGMLENLMELHLENNEFSGQIPPLAQNSLKDLHLANNKLTGEIPQGMERFNKEVFVGNEGLCGRVIGKSCQADASSGAGGVGGPGAEESGGNISMAVVTTIVVILSVILVLIIVMRRKSNDFEELEKEPGDEPVEVRISESVRGQNAGGVAGSVKKTNSTTKRGSSRGGSSRGGMGDLVMVNDEKGAFGMQDLMKAAAEVLGNGGLGSTYKALMTNGLYVVVKRMRELNRMGKDGFDAEIRRLGRLQHPNVLPPLAYHYRKDEKLLVYEYMPKGSLLYLLHGDRGPDHADLNWTACLRIVQGIAQGLNFLHQELTFLDLPHGNLKSSNILLTENYEPVLSDYGYSPLINSSHVMQALFAYKSPESQLYQQISAKSDVYCLGIVILEILTGKFPSQYFNNGKGGTDVVQWVYSAIADKREVEVLDPEIASSQNSIEDMKTLLHIGAMCTEGNPNKRLDIKEAVCRIQELSVGGKGTESASL</sequence>
<evidence type="ECO:0000256" key="8">
    <source>
        <dbReference type="SAM" id="MobiDB-lite"/>
    </source>
</evidence>
<protein>
    <submittedName>
        <fullName evidence="11">Leucine-rich repeat-containing N-terminal, plant-type</fullName>
    </submittedName>
</protein>
<dbReference type="SUPFAM" id="SSF52058">
    <property type="entry name" value="L domain-like"/>
    <property type="match status" value="1"/>
</dbReference>
<dbReference type="GO" id="GO:0004672">
    <property type="term" value="F:protein kinase activity"/>
    <property type="evidence" value="ECO:0007669"/>
    <property type="project" value="InterPro"/>
</dbReference>
<feature type="transmembrane region" description="Helical" evidence="9">
    <location>
        <begin position="258"/>
        <end position="280"/>
    </location>
</feature>
<evidence type="ECO:0000256" key="1">
    <source>
        <dbReference type="ARBA" id="ARBA00004370"/>
    </source>
</evidence>
<dbReference type="InterPro" id="IPR046959">
    <property type="entry name" value="PRK1-6/SRF4-like"/>
</dbReference>
<evidence type="ECO:0000313" key="12">
    <source>
        <dbReference type="Proteomes" id="UP001370490"/>
    </source>
</evidence>
<dbReference type="Pfam" id="PF00560">
    <property type="entry name" value="LRR_1"/>
    <property type="match status" value="3"/>
</dbReference>
<evidence type="ECO:0000259" key="10">
    <source>
        <dbReference type="PROSITE" id="PS50011"/>
    </source>
</evidence>
<evidence type="ECO:0000256" key="6">
    <source>
        <dbReference type="ARBA" id="ARBA00022989"/>
    </source>
</evidence>
<feature type="domain" description="Protein kinase" evidence="10">
    <location>
        <begin position="360"/>
        <end position="634"/>
    </location>
</feature>
<evidence type="ECO:0000256" key="4">
    <source>
        <dbReference type="ARBA" id="ARBA00022729"/>
    </source>
</evidence>
<accession>A0AAN8YT00</accession>
<comment type="subcellular location">
    <subcellularLocation>
        <location evidence="1">Membrane</location>
    </subcellularLocation>
</comment>
<evidence type="ECO:0000256" key="3">
    <source>
        <dbReference type="ARBA" id="ARBA00022692"/>
    </source>
</evidence>
<reference evidence="11 12" key="1">
    <citation type="submission" date="2023-12" db="EMBL/GenBank/DDBJ databases">
        <title>A high-quality genome assembly for Dillenia turbinata (Dilleniales).</title>
        <authorList>
            <person name="Chanderbali A."/>
        </authorList>
    </citation>
    <scope>NUCLEOTIDE SEQUENCE [LARGE SCALE GENOMIC DNA]</scope>
    <source>
        <strain evidence="11">LSX21</strain>
        <tissue evidence="11">Leaf</tissue>
    </source>
</reference>
<feature type="region of interest" description="Disordered" evidence="8">
    <location>
        <begin position="310"/>
        <end position="341"/>
    </location>
</feature>
<dbReference type="InterPro" id="IPR001611">
    <property type="entry name" value="Leu-rich_rpt"/>
</dbReference>
<dbReference type="PROSITE" id="PS50011">
    <property type="entry name" value="PROTEIN_KINASE_DOM"/>
    <property type="match status" value="1"/>
</dbReference>
<dbReference type="Pfam" id="PF08263">
    <property type="entry name" value="LRRNT_2"/>
    <property type="match status" value="1"/>
</dbReference>
<name>A0AAN8YT00_9MAGN</name>
<dbReference type="EMBL" id="JBAMMX010000028">
    <property type="protein sequence ID" value="KAK6911836.1"/>
    <property type="molecule type" value="Genomic_DNA"/>
</dbReference>
<keyword evidence="7 9" id="KW-0472">Membrane</keyword>
<dbReference type="AlphaFoldDB" id="A0AAN8YT00"/>
<dbReference type="InterPro" id="IPR011009">
    <property type="entry name" value="Kinase-like_dom_sf"/>
</dbReference>
<dbReference type="Gene3D" id="1.10.510.10">
    <property type="entry name" value="Transferase(Phosphotransferase) domain 1"/>
    <property type="match status" value="1"/>
</dbReference>
<feature type="compositionally biased region" description="Gly residues" evidence="8">
    <location>
        <begin position="331"/>
        <end position="341"/>
    </location>
</feature>
<organism evidence="11 12">
    <name type="scientific">Dillenia turbinata</name>
    <dbReference type="NCBI Taxonomy" id="194707"/>
    <lineage>
        <taxon>Eukaryota</taxon>
        <taxon>Viridiplantae</taxon>
        <taxon>Streptophyta</taxon>
        <taxon>Embryophyta</taxon>
        <taxon>Tracheophyta</taxon>
        <taxon>Spermatophyta</taxon>
        <taxon>Magnoliopsida</taxon>
        <taxon>eudicotyledons</taxon>
        <taxon>Gunneridae</taxon>
        <taxon>Pentapetalae</taxon>
        <taxon>Dilleniales</taxon>
        <taxon>Dilleniaceae</taxon>
        <taxon>Dillenia</taxon>
    </lineage>
</organism>
<keyword evidence="4" id="KW-0732">Signal</keyword>
<evidence type="ECO:0000313" key="11">
    <source>
        <dbReference type="EMBL" id="KAK6911836.1"/>
    </source>
</evidence>
<proteinExistence type="predicted"/>
<dbReference type="Proteomes" id="UP001370490">
    <property type="component" value="Unassembled WGS sequence"/>
</dbReference>
<evidence type="ECO:0000256" key="9">
    <source>
        <dbReference type="SAM" id="Phobius"/>
    </source>
</evidence>
<dbReference type="InterPro" id="IPR032675">
    <property type="entry name" value="LRR_dom_sf"/>
</dbReference>
<evidence type="ECO:0000256" key="7">
    <source>
        <dbReference type="ARBA" id="ARBA00023136"/>
    </source>
</evidence>
<dbReference type="InterPro" id="IPR013210">
    <property type="entry name" value="LRR_N_plant-typ"/>
</dbReference>
<gene>
    <name evidence="11" type="ORF">RJ641_023929</name>
</gene>
<comment type="caution">
    <text evidence="11">The sequence shown here is derived from an EMBL/GenBank/DDBJ whole genome shotgun (WGS) entry which is preliminary data.</text>
</comment>
<keyword evidence="2" id="KW-0433">Leucine-rich repeat</keyword>
<dbReference type="SUPFAM" id="SSF56112">
    <property type="entry name" value="Protein kinase-like (PK-like)"/>
    <property type="match status" value="1"/>
</dbReference>
<dbReference type="FunFam" id="3.80.10.10:FF:000400">
    <property type="entry name" value="Nuclear pore complex protein NUP107"/>
    <property type="match status" value="1"/>
</dbReference>
<keyword evidence="12" id="KW-1185">Reference proteome</keyword>
<dbReference type="PANTHER" id="PTHR48007">
    <property type="entry name" value="LEUCINE-RICH REPEAT RECEPTOR-LIKE PROTEIN KINASE PXC1"/>
    <property type="match status" value="1"/>
</dbReference>
<dbReference type="Pfam" id="PF00069">
    <property type="entry name" value="Pkinase"/>
    <property type="match status" value="1"/>
</dbReference>
<keyword evidence="6 9" id="KW-1133">Transmembrane helix</keyword>
<dbReference type="Gene3D" id="3.30.200.20">
    <property type="entry name" value="Phosphorylase Kinase, domain 1"/>
    <property type="match status" value="1"/>
</dbReference>
<feature type="transmembrane region" description="Helical" evidence="9">
    <location>
        <begin position="12"/>
        <end position="31"/>
    </location>
</feature>
<dbReference type="GO" id="GO:0016020">
    <property type="term" value="C:membrane"/>
    <property type="evidence" value="ECO:0007669"/>
    <property type="project" value="UniProtKB-SubCell"/>
</dbReference>